<dbReference type="GO" id="GO:0008233">
    <property type="term" value="F:peptidase activity"/>
    <property type="evidence" value="ECO:0007669"/>
    <property type="project" value="UniProtKB-KW"/>
</dbReference>
<evidence type="ECO:0000313" key="11">
    <source>
        <dbReference type="Proteomes" id="UP000740883"/>
    </source>
</evidence>
<dbReference type="FunFam" id="3.10.10.10:FF:000007">
    <property type="entry name" value="Retrovirus-related Pol polyprotein from transposon 17.6-like Protein"/>
    <property type="match status" value="1"/>
</dbReference>
<keyword evidence="11" id="KW-1185">Reference proteome</keyword>
<keyword evidence="7" id="KW-0695">RNA-directed DNA polymerase</keyword>
<dbReference type="PROSITE" id="PS50878">
    <property type="entry name" value="RT_POL"/>
    <property type="match status" value="1"/>
</dbReference>
<sequence>EWRICIDYRSLNKITIKDRYTSPRIDEIYDELSEARIFSILDATSGYYQIAMEEQDKEKTAFSFKGKLYEYNRMPFGLCNAPATFQRAMDSILREENRKFVIPYLDDIIVYSKSREEHEDHLRIVMGKLRASGICLNAKKCKFFRTEIKILGNIISRGVIKVDPEKTEQIRSYPLPTNVRELRSFLGLVNYCREFVKGFATLTGPLYEMLTGEKMNSTKRVVLDEKKQEDFRKIKEKLCENIMRVQPNFQKELILVTDASDYGIGAVLL</sequence>
<evidence type="ECO:0000313" key="10">
    <source>
        <dbReference type="EMBL" id="KAF9752813.1"/>
    </source>
</evidence>
<dbReference type="InterPro" id="IPR043128">
    <property type="entry name" value="Rev_trsase/Diguanyl_cyclase"/>
</dbReference>
<comment type="caution">
    <text evidence="10">The sequence shown here is derived from an EMBL/GenBank/DDBJ whole genome shotgun (WGS) entry which is preliminary data.</text>
</comment>
<feature type="domain" description="Reverse transcriptase" evidence="9">
    <location>
        <begin position="1"/>
        <end position="155"/>
    </location>
</feature>
<keyword evidence="6" id="KW-0378">Hydrolase</keyword>
<name>A0A9P6GVK9_9MICR</name>
<evidence type="ECO:0000256" key="8">
    <source>
        <dbReference type="ARBA" id="ARBA00023268"/>
    </source>
</evidence>
<evidence type="ECO:0000256" key="2">
    <source>
        <dbReference type="ARBA" id="ARBA00022679"/>
    </source>
</evidence>
<dbReference type="CDD" id="cd01647">
    <property type="entry name" value="RT_LTR"/>
    <property type="match status" value="1"/>
</dbReference>
<keyword evidence="4" id="KW-0540">Nuclease</keyword>
<dbReference type="Proteomes" id="UP000740883">
    <property type="component" value="Unassembled WGS sequence"/>
</dbReference>
<evidence type="ECO:0000256" key="5">
    <source>
        <dbReference type="ARBA" id="ARBA00022759"/>
    </source>
</evidence>
<dbReference type="FunFam" id="3.30.70.270:FF:000020">
    <property type="entry name" value="Transposon Tf2-6 polyprotein-like Protein"/>
    <property type="match status" value="1"/>
</dbReference>
<proteinExistence type="predicted"/>
<dbReference type="Pfam" id="PF17919">
    <property type="entry name" value="RT_RNaseH_2"/>
    <property type="match status" value="1"/>
</dbReference>
<evidence type="ECO:0000256" key="4">
    <source>
        <dbReference type="ARBA" id="ARBA00022722"/>
    </source>
</evidence>
<evidence type="ECO:0000256" key="1">
    <source>
        <dbReference type="ARBA" id="ARBA00022670"/>
    </source>
</evidence>
<protein>
    <submittedName>
        <fullName evidence="10">Retrovirus-related Pol polyprotein from transposon</fullName>
    </submittedName>
</protein>
<feature type="non-terminal residue" evidence="10">
    <location>
        <position position="1"/>
    </location>
</feature>
<dbReference type="Pfam" id="PF00078">
    <property type="entry name" value="RVT_1"/>
    <property type="match status" value="1"/>
</dbReference>
<dbReference type="GO" id="GO:0004519">
    <property type="term" value="F:endonuclease activity"/>
    <property type="evidence" value="ECO:0007669"/>
    <property type="project" value="UniProtKB-KW"/>
</dbReference>
<dbReference type="AlphaFoldDB" id="A0A9P6GVK9"/>
<dbReference type="GO" id="GO:0006508">
    <property type="term" value="P:proteolysis"/>
    <property type="evidence" value="ECO:0007669"/>
    <property type="project" value="UniProtKB-KW"/>
</dbReference>
<keyword evidence="3" id="KW-0548">Nucleotidyltransferase</keyword>
<reference evidence="10 11" key="1">
    <citation type="journal article" date="2020" name="Genome Biol. Evol.">
        <title>Comparative genomics of strictly vertically transmitted, feminizing microsporidia endosymbionts of amphipod crustaceans.</title>
        <authorList>
            <person name="Cormier A."/>
            <person name="Chebbi M.A."/>
            <person name="Giraud I."/>
            <person name="Wattier R."/>
            <person name="Teixeira M."/>
            <person name="Gilbert C."/>
            <person name="Rigaud T."/>
            <person name="Cordaux R."/>
        </authorList>
    </citation>
    <scope>NUCLEOTIDE SEQUENCE [LARGE SCALE GENOMIC DNA]</scope>
    <source>
        <strain evidence="10 11">Ou3-Ou53</strain>
    </source>
</reference>
<dbReference type="InterPro" id="IPR041577">
    <property type="entry name" value="RT_RNaseH_2"/>
</dbReference>
<dbReference type="PANTHER" id="PTHR37984">
    <property type="entry name" value="PROTEIN CBG26694"/>
    <property type="match status" value="1"/>
</dbReference>
<keyword evidence="8" id="KW-0511">Multifunctional enzyme</keyword>
<accession>A0A9P6GVK9</accession>
<dbReference type="InterPro" id="IPR050951">
    <property type="entry name" value="Retrovirus_Pol_polyprotein"/>
</dbReference>
<keyword evidence="5" id="KW-0255">Endonuclease</keyword>
<evidence type="ECO:0000256" key="6">
    <source>
        <dbReference type="ARBA" id="ARBA00022801"/>
    </source>
</evidence>
<keyword evidence="2" id="KW-0808">Transferase</keyword>
<dbReference type="PANTHER" id="PTHR37984:SF5">
    <property type="entry name" value="PROTEIN NYNRIN-LIKE"/>
    <property type="match status" value="1"/>
</dbReference>
<evidence type="ECO:0000256" key="7">
    <source>
        <dbReference type="ARBA" id="ARBA00022918"/>
    </source>
</evidence>
<dbReference type="GO" id="GO:0003964">
    <property type="term" value="F:RNA-directed DNA polymerase activity"/>
    <property type="evidence" value="ECO:0007669"/>
    <property type="project" value="UniProtKB-KW"/>
</dbReference>
<keyword evidence="1" id="KW-0645">Protease</keyword>
<dbReference type="SUPFAM" id="SSF56672">
    <property type="entry name" value="DNA/RNA polymerases"/>
    <property type="match status" value="1"/>
</dbReference>
<dbReference type="EMBL" id="SBJO01000964">
    <property type="protein sequence ID" value="KAF9752813.1"/>
    <property type="molecule type" value="Genomic_DNA"/>
</dbReference>
<organism evidence="10 11">
    <name type="scientific">Nosema granulosis</name>
    <dbReference type="NCBI Taxonomy" id="83296"/>
    <lineage>
        <taxon>Eukaryota</taxon>
        <taxon>Fungi</taxon>
        <taxon>Fungi incertae sedis</taxon>
        <taxon>Microsporidia</taxon>
        <taxon>Nosematidae</taxon>
        <taxon>Nosema</taxon>
    </lineage>
</organism>
<gene>
    <name evidence="10" type="primary">pol_221</name>
    <name evidence="10" type="ORF">NGRA_3380</name>
</gene>
<dbReference type="Gene3D" id="3.30.70.270">
    <property type="match status" value="3"/>
</dbReference>
<dbReference type="OrthoDB" id="5920460at2759"/>
<dbReference type="InterPro" id="IPR043502">
    <property type="entry name" value="DNA/RNA_pol_sf"/>
</dbReference>
<evidence type="ECO:0000259" key="9">
    <source>
        <dbReference type="PROSITE" id="PS50878"/>
    </source>
</evidence>
<evidence type="ECO:0000256" key="3">
    <source>
        <dbReference type="ARBA" id="ARBA00022695"/>
    </source>
</evidence>
<dbReference type="InterPro" id="IPR000477">
    <property type="entry name" value="RT_dom"/>
</dbReference>